<dbReference type="PROSITE" id="PS51898">
    <property type="entry name" value="TYR_RECOMBINASE"/>
    <property type="match status" value="1"/>
</dbReference>
<proteinExistence type="predicted"/>
<organism evidence="3">
    <name type="scientific">marine metagenome</name>
    <dbReference type="NCBI Taxonomy" id="408172"/>
    <lineage>
        <taxon>unclassified sequences</taxon>
        <taxon>metagenomes</taxon>
        <taxon>ecological metagenomes</taxon>
    </lineage>
</organism>
<sequence length="52" mass="5770">HTFATLNLSSGADIYTVSKLIGHKKLDTTQIYAKVIDEKKRQAVDALPQLEV</sequence>
<evidence type="ECO:0000259" key="2">
    <source>
        <dbReference type="PROSITE" id="PS51898"/>
    </source>
</evidence>
<evidence type="ECO:0000313" key="3">
    <source>
        <dbReference type="EMBL" id="SVC87938.1"/>
    </source>
</evidence>
<dbReference type="InterPro" id="IPR002104">
    <property type="entry name" value="Integrase_catalytic"/>
</dbReference>
<feature type="domain" description="Tyr recombinase" evidence="2">
    <location>
        <begin position="1"/>
        <end position="45"/>
    </location>
</feature>
<dbReference type="EMBL" id="UINC01116298">
    <property type="protein sequence ID" value="SVC87938.1"/>
    <property type="molecule type" value="Genomic_DNA"/>
</dbReference>
<dbReference type="AlphaFoldDB" id="A0A382QSR3"/>
<keyword evidence="1" id="KW-0233">DNA recombination</keyword>
<protein>
    <recommendedName>
        <fullName evidence="2">Tyr recombinase domain-containing protein</fullName>
    </recommendedName>
</protein>
<dbReference type="SUPFAM" id="SSF56349">
    <property type="entry name" value="DNA breaking-rejoining enzymes"/>
    <property type="match status" value="1"/>
</dbReference>
<gene>
    <name evidence="3" type="ORF">METZ01_LOCUS340792</name>
</gene>
<accession>A0A382QSR3</accession>
<dbReference type="InterPro" id="IPR011010">
    <property type="entry name" value="DNA_brk_join_enz"/>
</dbReference>
<dbReference type="GO" id="GO:0003677">
    <property type="term" value="F:DNA binding"/>
    <property type="evidence" value="ECO:0007669"/>
    <property type="project" value="InterPro"/>
</dbReference>
<evidence type="ECO:0000256" key="1">
    <source>
        <dbReference type="ARBA" id="ARBA00023172"/>
    </source>
</evidence>
<dbReference type="InterPro" id="IPR013762">
    <property type="entry name" value="Integrase-like_cat_sf"/>
</dbReference>
<dbReference type="GO" id="GO:0015074">
    <property type="term" value="P:DNA integration"/>
    <property type="evidence" value="ECO:0007669"/>
    <property type="project" value="InterPro"/>
</dbReference>
<dbReference type="GO" id="GO:0006310">
    <property type="term" value="P:DNA recombination"/>
    <property type="evidence" value="ECO:0007669"/>
    <property type="project" value="UniProtKB-KW"/>
</dbReference>
<feature type="non-terminal residue" evidence="3">
    <location>
        <position position="1"/>
    </location>
</feature>
<reference evidence="3" key="1">
    <citation type="submission" date="2018-05" db="EMBL/GenBank/DDBJ databases">
        <authorList>
            <person name="Lanie J.A."/>
            <person name="Ng W.-L."/>
            <person name="Kazmierczak K.M."/>
            <person name="Andrzejewski T.M."/>
            <person name="Davidsen T.M."/>
            <person name="Wayne K.J."/>
            <person name="Tettelin H."/>
            <person name="Glass J.I."/>
            <person name="Rusch D."/>
            <person name="Podicherti R."/>
            <person name="Tsui H.-C.T."/>
            <person name="Winkler M.E."/>
        </authorList>
    </citation>
    <scope>NUCLEOTIDE SEQUENCE</scope>
</reference>
<dbReference type="Gene3D" id="1.10.443.10">
    <property type="entry name" value="Intergrase catalytic core"/>
    <property type="match status" value="1"/>
</dbReference>
<name>A0A382QSR3_9ZZZZ</name>